<sequence>MALAATFAAQGMRPASFLPAIKCSSCGEEIEIAAMGDHICSKGPPSPRSQPASLTNAFTIRQMNAHGHMPHAPSPLQQQQQQNKPVSLPKTRVRAPTVTSHHLPAPKAIRPPPPRINPEAANMPFLAPRPPRPQRTLRQQPRQSAPAASPQYD</sequence>
<dbReference type="EMBL" id="JAVRRR010000459">
    <property type="protein sequence ID" value="KAK5142250.1"/>
    <property type="molecule type" value="Genomic_DNA"/>
</dbReference>
<name>A0ABR0L1Z5_9PEZI</name>
<keyword evidence="3" id="KW-1185">Reference proteome</keyword>
<reference evidence="2 3" key="1">
    <citation type="submission" date="2023-08" db="EMBL/GenBank/DDBJ databases">
        <title>Black Yeasts Isolated from many extreme environments.</title>
        <authorList>
            <person name="Coleine C."/>
            <person name="Stajich J.E."/>
            <person name="Selbmann L."/>
        </authorList>
    </citation>
    <scope>NUCLEOTIDE SEQUENCE [LARGE SCALE GENOMIC DNA]</scope>
    <source>
        <strain evidence="2 3">CCFEE 5386</strain>
    </source>
</reference>
<gene>
    <name evidence="2" type="ORF">LTR32_005362</name>
</gene>
<dbReference type="Proteomes" id="UP001308179">
    <property type="component" value="Unassembled WGS sequence"/>
</dbReference>
<feature type="compositionally biased region" description="Low complexity" evidence="1">
    <location>
        <begin position="134"/>
        <end position="143"/>
    </location>
</feature>
<evidence type="ECO:0000313" key="3">
    <source>
        <dbReference type="Proteomes" id="UP001308179"/>
    </source>
</evidence>
<evidence type="ECO:0000256" key="1">
    <source>
        <dbReference type="SAM" id="MobiDB-lite"/>
    </source>
</evidence>
<organism evidence="2 3">
    <name type="scientific">Rachicladosporium monterosium</name>
    <dbReference type="NCBI Taxonomy" id="1507873"/>
    <lineage>
        <taxon>Eukaryota</taxon>
        <taxon>Fungi</taxon>
        <taxon>Dikarya</taxon>
        <taxon>Ascomycota</taxon>
        <taxon>Pezizomycotina</taxon>
        <taxon>Dothideomycetes</taxon>
        <taxon>Dothideomycetidae</taxon>
        <taxon>Cladosporiales</taxon>
        <taxon>Cladosporiaceae</taxon>
        <taxon>Rachicladosporium</taxon>
    </lineage>
</organism>
<comment type="caution">
    <text evidence="2">The sequence shown here is derived from an EMBL/GenBank/DDBJ whole genome shotgun (WGS) entry which is preliminary data.</text>
</comment>
<accession>A0ABR0L1Z5</accession>
<feature type="region of interest" description="Disordered" evidence="1">
    <location>
        <begin position="61"/>
        <end position="153"/>
    </location>
</feature>
<protein>
    <recommendedName>
        <fullName evidence="4">LITAF domain-containing protein</fullName>
    </recommendedName>
</protein>
<evidence type="ECO:0008006" key="4">
    <source>
        <dbReference type="Google" id="ProtNLM"/>
    </source>
</evidence>
<proteinExistence type="predicted"/>
<evidence type="ECO:0000313" key="2">
    <source>
        <dbReference type="EMBL" id="KAK5142250.1"/>
    </source>
</evidence>